<organism evidence="3 4">
    <name type="scientific">Exophiala aquamarina CBS 119918</name>
    <dbReference type="NCBI Taxonomy" id="1182545"/>
    <lineage>
        <taxon>Eukaryota</taxon>
        <taxon>Fungi</taxon>
        <taxon>Dikarya</taxon>
        <taxon>Ascomycota</taxon>
        <taxon>Pezizomycotina</taxon>
        <taxon>Eurotiomycetes</taxon>
        <taxon>Chaetothyriomycetidae</taxon>
        <taxon>Chaetothyriales</taxon>
        <taxon>Herpotrichiellaceae</taxon>
        <taxon>Exophiala</taxon>
    </lineage>
</organism>
<feature type="transmembrane region" description="Helical" evidence="2">
    <location>
        <begin position="100"/>
        <end position="124"/>
    </location>
</feature>
<feature type="transmembrane region" description="Helical" evidence="2">
    <location>
        <begin position="144"/>
        <end position="167"/>
    </location>
</feature>
<dbReference type="RefSeq" id="XP_013257344.1">
    <property type="nucleotide sequence ID" value="XM_013401890.1"/>
</dbReference>
<feature type="transmembrane region" description="Helical" evidence="2">
    <location>
        <begin position="584"/>
        <end position="609"/>
    </location>
</feature>
<feature type="region of interest" description="Disordered" evidence="1">
    <location>
        <begin position="662"/>
        <end position="681"/>
    </location>
</feature>
<evidence type="ECO:0000313" key="4">
    <source>
        <dbReference type="Proteomes" id="UP000027920"/>
    </source>
</evidence>
<accession>A0A072P3R5</accession>
<name>A0A072P3R5_9EURO</name>
<sequence>MSYKQDPIELTSPYAQPISDPYQYEGLSHQSLPSRAPLDSLHRKRSSAGGYNPIHGAGPPDHVRYSQHIPQQIQEFAEDRFQPRSKELAPGRIGKFGADLLLEIVVCAFAVLVTVPFLWLAVAMSKYHHEGVTESRSNFIKQSTATASTLFTILFAAVLGSTLKRLATWRLQNGIRLGLLEQIMQSRTVFAALTTMVSFRALNLTAFILFFAWAFSPLGSQASLRLISTGTLFTEDSSLVSHVDTISNNLFDSVSGVSSLLTSLKPSYVSCVLGPSSLKASSMDLYGNPRIPWLRTDVEKDENGWQDLSKVNLTEGSYSSLVGVRVAPLANRNSSFVIETSYVNLDCEKPKNGTLVDISFNVTAGINGTFSGPNTTVGAVDSGIYPSWQVAMDQYVSNAYFWGYPELLANSSDADIPQGTMLWQTPHGPWESRCKISQEYVESNVSCYSIADVELPNCAVTSQRVSPKRHAPSTVTIFSFASTFSSMSSAWILATDPLTSSGYSSLSEYYLQNTSASFILSGNGRYYADYTNVTAEEFSQRLGQLLNSWALGSQISADTMQYSLDYQNTTVFYREGRPVYICSWAWLAVYCIGIAVMFTAALLSIYCAFNTTIPDILSYCSTLTRDSRFFSSATGGSTLDGLVRAKILQDVEIRLGEVADQSENSLSGRDGFQNSVPGDQGPRYLAIAPPEYLRPPQRGTIYA</sequence>
<keyword evidence="2" id="KW-0472">Membrane</keyword>
<keyword evidence="2" id="KW-0812">Transmembrane</keyword>
<dbReference type="AlphaFoldDB" id="A0A072P3R5"/>
<keyword evidence="2" id="KW-1133">Transmembrane helix</keyword>
<dbReference type="HOGENOM" id="CLU_012207_1_0_1"/>
<proteinExistence type="predicted"/>
<dbReference type="OrthoDB" id="3692311at2759"/>
<feature type="compositionally biased region" description="Polar residues" evidence="1">
    <location>
        <begin position="662"/>
        <end position="677"/>
    </location>
</feature>
<reference evidence="3 4" key="1">
    <citation type="submission" date="2013-03" db="EMBL/GenBank/DDBJ databases">
        <title>The Genome Sequence of Exophiala aquamarina CBS 119918.</title>
        <authorList>
            <consortium name="The Broad Institute Genomics Platform"/>
            <person name="Cuomo C."/>
            <person name="de Hoog S."/>
            <person name="Gorbushina A."/>
            <person name="Walker B."/>
            <person name="Young S.K."/>
            <person name="Zeng Q."/>
            <person name="Gargeya S."/>
            <person name="Fitzgerald M."/>
            <person name="Haas B."/>
            <person name="Abouelleil A."/>
            <person name="Allen A.W."/>
            <person name="Alvarado L."/>
            <person name="Arachchi H.M."/>
            <person name="Berlin A.M."/>
            <person name="Chapman S.B."/>
            <person name="Gainer-Dewar J."/>
            <person name="Goldberg J."/>
            <person name="Griggs A."/>
            <person name="Gujja S."/>
            <person name="Hansen M."/>
            <person name="Howarth C."/>
            <person name="Imamovic A."/>
            <person name="Ireland A."/>
            <person name="Larimer J."/>
            <person name="McCowan C."/>
            <person name="Murphy C."/>
            <person name="Pearson M."/>
            <person name="Poon T.W."/>
            <person name="Priest M."/>
            <person name="Roberts A."/>
            <person name="Saif S."/>
            <person name="Shea T."/>
            <person name="Sisk P."/>
            <person name="Sykes S."/>
            <person name="Wortman J."/>
            <person name="Nusbaum C."/>
            <person name="Birren B."/>
        </authorList>
    </citation>
    <scope>NUCLEOTIDE SEQUENCE [LARGE SCALE GENOMIC DNA]</scope>
    <source>
        <strain evidence="3 4">CBS 119918</strain>
    </source>
</reference>
<keyword evidence="4" id="KW-1185">Reference proteome</keyword>
<protein>
    <submittedName>
        <fullName evidence="3">Uncharacterized protein</fullName>
    </submittedName>
</protein>
<comment type="caution">
    <text evidence="3">The sequence shown here is derived from an EMBL/GenBank/DDBJ whole genome shotgun (WGS) entry which is preliminary data.</text>
</comment>
<gene>
    <name evidence="3" type="ORF">A1O9_09196</name>
</gene>
<feature type="transmembrane region" description="Helical" evidence="2">
    <location>
        <begin position="188"/>
        <end position="215"/>
    </location>
</feature>
<evidence type="ECO:0000313" key="3">
    <source>
        <dbReference type="EMBL" id="KEF54754.1"/>
    </source>
</evidence>
<feature type="region of interest" description="Disordered" evidence="1">
    <location>
        <begin position="1"/>
        <end position="64"/>
    </location>
</feature>
<dbReference type="VEuPathDB" id="FungiDB:A1O9_09196"/>
<evidence type="ECO:0000256" key="2">
    <source>
        <dbReference type="SAM" id="Phobius"/>
    </source>
</evidence>
<dbReference type="STRING" id="1182545.A0A072P3R5"/>
<dbReference type="EMBL" id="AMGV01000009">
    <property type="protein sequence ID" value="KEF54754.1"/>
    <property type="molecule type" value="Genomic_DNA"/>
</dbReference>
<evidence type="ECO:0000256" key="1">
    <source>
        <dbReference type="SAM" id="MobiDB-lite"/>
    </source>
</evidence>
<dbReference type="GeneID" id="25284106"/>
<dbReference type="Proteomes" id="UP000027920">
    <property type="component" value="Unassembled WGS sequence"/>
</dbReference>